<reference evidence="3" key="2">
    <citation type="submission" date="2015-01" db="EMBL/GenBank/DDBJ databases">
        <title>Evolutionary Origins and Diversification of the Mycorrhizal Mutualists.</title>
        <authorList>
            <consortium name="DOE Joint Genome Institute"/>
            <consortium name="Mycorrhizal Genomics Consortium"/>
            <person name="Kohler A."/>
            <person name="Kuo A."/>
            <person name="Nagy L.G."/>
            <person name="Floudas D."/>
            <person name="Copeland A."/>
            <person name="Barry K.W."/>
            <person name="Cichocki N."/>
            <person name="Veneault-Fourrey C."/>
            <person name="LaButti K."/>
            <person name="Lindquist E.A."/>
            <person name="Lipzen A."/>
            <person name="Lundell T."/>
            <person name="Morin E."/>
            <person name="Murat C."/>
            <person name="Riley R."/>
            <person name="Ohm R."/>
            <person name="Sun H."/>
            <person name="Tunlid A."/>
            <person name="Henrissat B."/>
            <person name="Grigoriev I.V."/>
            <person name="Hibbett D.S."/>
            <person name="Martin F."/>
        </authorList>
    </citation>
    <scope>NUCLEOTIDE SEQUENCE [LARGE SCALE GENOMIC DNA]</scope>
    <source>
        <strain evidence="3">Zn</strain>
    </source>
</reference>
<dbReference type="PANTHER" id="PTHR47585">
    <property type="match status" value="1"/>
</dbReference>
<dbReference type="Proteomes" id="UP000054321">
    <property type="component" value="Unassembled WGS sequence"/>
</dbReference>
<dbReference type="EMBL" id="KN832870">
    <property type="protein sequence ID" value="KIN06806.1"/>
    <property type="molecule type" value="Genomic_DNA"/>
</dbReference>
<evidence type="ECO:0000313" key="2">
    <source>
        <dbReference type="EMBL" id="KIN06806.1"/>
    </source>
</evidence>
<name>A0A0C3HEZ6_OIDMZ</name>
<gene>
    <name evidence="2" type="ORF">OIDMADRAFT_46733</name>
</gene>
<dbReference type="InParanoid" id="A0A0C3HEZ6"/>
<feature type="domain" description="Acyclic terpene utilisation N-terminal" evidence="1">
    <location>
        <begin position="80"/>
        <end position="181"/>
    </location>
</feature>
<evidence type="ECO:0000313" key="3">
    <source>
        <dbReference type="Proteomes" id="UP000054321"/>
    </source>
</evidence>
<dbReference type="AlphaFoldDB" id="A0A0C3HEZ6"/>
<organism evidence="2 3">
    <name type="scientific">Oidiodendron maius (strain Zn)</name>
    <dbReference type="NCBI Taxonomy" id="913774"/>
    <lineage>
        <taxon>Eukaryota</taxon>
        <taxon>Fungi</taxon>
        <taxon>Dikarya</taxon>
        <taxon>Ascomycota</taxon>
        <taxon>Pezizomycotina</taxon>
        <taxon>Leotiomycetes</taxon>
        <taxon>Leotiomycetes incertae sedis</taxon>
        <taxon>Myxotrichaceae</taxon>
        <taxon>Oidiodendron</taxon>
    </lineage>
</organism>
<protein>
    <recommendedName>
        <fullName evidence="1">Acyclic terpene utilisation N-terminal domain-containing protein</fullName>
    </recommendedName>
</protein>
<evidence type="ECO:0000259" key="1">
    <source>
        <dbReference type="Pfam" id="PF07287"/>
    </source>
</evidence>
<keyword evidence="3" id="KW-1185">Reference proteome</keyword>
<dbReference type="PANTHER" id="PTHR47585:SF2">
    <property type="entry name" value="DUF1446 DOMAIN PROTEIN (AFU_ORTHOLOGUE AFUA_6G11420)"/>
    <property type="match status" value="1"/>
</dbReference>
<dbReference type="InterPro" id="IPR010839">
    <property type="entry name" value="AtuA_N"/>
</dbReference>
<reference evidence="2 3" key="1">
    <citation type="submission" date="2014-04" db="EMBL/GenBank/DDBJ databases">
        <authorList>
            <consortium name="DOE Joint Genome Institute"/>
            <person name="Kuo A."/>
            <person name="Martino E."/>
            <person name="Perotto S."/>
            <person name="Kohler A."/>
            <person name="Nagy L.G."/>
            <person name="Floudas D."/>
            <person name="Copeland A."/>
            <person name="Barry K.W."/>
            <person name="Cichocki N."/>
            <person name="Veneault-Fourrey C."/>
            <person name="LaButti K."/>
            <person name="Lindquist E.A."/>
            <person name="Lipzen A."/>
            <person name="Lundell T."/>
            <person name="Morin E."/>
            <person name="Murat C."/>
            <person name="Sun H."/>
            <person name="Tunlid A."/>
            <person name="Henrissat B."/>
            <person name="Grigoriev I.V."/>
            <person name="Hibbett D.S."/>
            <person name="Martin F."/>
            <person name="Nordberg H.P."/>
            <person name="Cantor M.N."/>
            <person name="Hua S.X."/>
        </authorList>
    </citation>
    <scope>NUCLEOTIDE SEQUENCE [LARGE SCALE GENOMIC DNA]</scope>
    <source>
        <strain evidence="2 3">Zn</strain>
    </source>
</reference>
<sequence>MAFADLAKNVGVRYIVGDWMSEYNMTTRGGGKVDSNGSSEEFETSFLEALLPALPYLESRKIKVAVNAGASDPEKLHDIVIGGDEVLNEVQAARKNGQDFKSLTTGKLLSDWEYDTIYAQCYLGCFRIVEAFKNDAHIVLCGRVADASPTIGCAAYHCGWGREDYEQLAHAFVAGHLIEHSAL</sequence>
<feature type="domain" description="Acyclic terpene utilisation N-terminal" evidence="1">
    <location>
        <begin position="2"/>
        <end position="79"/>
    </location>
</feature>
<dbReference type="HOGENOM" id="CLU_079412_0_0_1"/>
<dbReference type="Pfam" id="PF07287">
    <property type="entry name" value="AtuA"/>
    <property type="match status" value="2"/>
</dbReference>
<accession>A0A0C3HEZ6</accession>
<dbReference type="OrthoDB" id="10265871at2759"/>
<proteinExistence type="predicted"/>